<evidence type="ECO:0000313" key="3">
    <source>
        <dbReference type="EMBL" id="QAY32236.1"/>
    </source>
</evidence>
<keyword evidence="1" id="KW-0051">Antiviral defense</keyword>
<gene>
    <name evidence="3" type="primary">cas5e</name>
    <name evidence="3" type="ORF">ESN35_01365</name>
</gene>
<dbReference type="InterPro" id="IPR013422">
    <property type="entry name" value="CRISPR-assoc_prot_Cas5_N"/>
</dbReference>
<dbReference type="InterPro" id="IPR010147">
    <property type="entry name" value="CRISPR-assoc_prot_CasD"/>
</dbReference>
<reference evidence="3 4" key="1">
    <citation type="submission" date="2019-01" db="EMBL/GenBank/DDBJ databases">
        <title>Complete genome sequence of Bifidobacterium gallinarum CACC 514.</title>
        <authorList>
            <person name="Jung M."/>
        </authorList>
    </citation>
    <scope>NUCLEOTIDE SEQUENCE [LARGE SCALE GENOMIC DNA]</scope>
    <source>
        <strain evidence="3 4">CACC 514</strain>
    </source>
</reference>
<dbReference type="Pfam" id="PF09704">
    <property type="entry name" value="Cas_Cas5d"/>
    <property type="match status" value="1"/>
</dbReference>
<dbReference type="GO" id="GO:0003723">
    <property type="term" value="F:RNA binding"/>
    <property type="evidence" value="ECO:0007669"/>
    <property type="project" value="InterPro"/>
</dbReference>
<organism evidence="3 4">
    <name type="scientific">Bifidobacterium pullorum subsp. gallinarum</name>
    <dbReference type="NCBI Taxonomy" id="78344"/>
    <lineage>
        <taxon>Bacteria</taxon>
        <taxon>Bacillati</taxon>
        <taxon>Actinomycetota</taxon>
        <taxon>Actinomycetes</taxon>
        <taxon>Bifidobacteriales</taxon>
        <taxon>Bifidobacteriaceae</taxon>
        <taxon>Bifidobacterium</taxon>
    </lineage>
</organism>
<evidence type="ECO:0000313" key="4">
    <source>
        <dbReference type="Proteomes" id="UP000293589"/>
    </source>
</evidence>
<dbReference type="GO" id="GO:0051607">
    <property type="term" value="P:defense response to virus"/>
    <property type="evidence" value="ECO:0007669"/>
    <property type="project" value="UniProtKB-KW"/>
</dbReference>
<dbReference type="CDD" id="cd09645">
    <property type="entry name" value="Cas5_I-E"/>
    <property type="match status" value="1"/>
</dbReference>
<dbReference type="GO" id="GO:0043571">
    <property type="term" value="P:maintenance of CRISPR repeat elements"/>
    <property type="evidence" value="ECO:0007669"/>
    <property type="project" value="InterPro"/>
</dbReference>
<dbReference type="AlphaFoldDB" id="A0A4P6DRK3"/>
<evidence type="ECO:0000256" key="1">
    <source>
        <dbReference type="ARBA" id="ARBA00023118"/>
    </source>
</evidence>
<proteinExistence type="predicted"/>
<dbReference type="KEGG" id="bgx:ESN35_01365"/>
<feature type="compositionally biased region" description="Basic and acidic residues" evidence="2">
    <location>
        <begin position="244"/>
        <end position="256"/>
    </location>
</feature>
<accession>A0A4P6DRK3</accession>
<sequence>MSVLLIRLKGPMQSWGSHSRFSLRSTEPYPTKSGVIGMIAAALGMARTEPLDRFEGLRFGVRVDQPGVLLDDFHTAHNDAGESMPLSHRHYLSDAVFLTALEDPDGDLRLHEYADALAAPHFPLFLGRRSCPPDGPVATWIVDGDLEDALRSAPWQATEFHQRRCLRNARRFPNRLEAEIFVESPDAAPNDQDAFKLNDAPRSFDPRGRLWTERTVVRLGAVRPRPTVEVPTSPDAPSPGNRRQYRDTDFPADTHDPMTAILSAPVEADATSDKEAEA</sequence>
<evidence type="ECO:0000256" key="2">
    <source>
        <dbReference type="SAM" id="MobiDB-lite"/>
    </source>
</evidence>
<feature type="region of interest" description="Disordered" evidence="2">
    <location>
        <begin position="222"/>
        <end position="278"/>
    </location>
</feature>
<dbReference type="EMBL" id="CP035464">
    <property type="protein sequence ID" value="QAY32236.1"/>
    <property type="molecule type" value="Genomic_DNA"/>
</dbReference>
<protein>
    <submittedName>
        <fullName evidence="3">Type I-E CRISPR-associated protein Cas5/CasD</fullName>
    </submittedName>
</protein>
<dbReference type="Proteomes" id="UP000293589">
    <property type="component" value="Chromosome"/>
</dbReference>
<dbReference type="InterPro" id="IPR021124">
    <property type="entry name" value="CRISPR-assoc_prot_Cas5"/>
</dbReference>
<dbReference type="RefSeq" id="WP_129236774.1">
    <property type="nucleotide sequence ID" value="NZ_CP035464.1"/>
</dbReference>
<dbReference type="Gene3D" id="3.30.70.2660">
    <property type="match status" value="1"/>
</dbReference>
<dbReference type="NCBIfam" id="TIGR02593">
    <property type="entry name" value="CRISPR_cas5"/>
    <property type="match status" value="1"/>
</dbReference>
<dbReference type="NCBIfam" id="TIGR01868">
    <property type="entry name" value="casD_Cas5e"/>
    <property type="match status" value="1"/>
</dbReference>
<name>A0A4P6DRK3_9BIFI</name>